<dbReference type="EMBL" id="JAGIKV010000041">
    <property type="protein sequence ID" value="MBP2249524.1"/>
    <property type="molecule type" value="Genomic_DNA"/>
</dbReference>
<dbReference type="Proteomes" id="UP000810207">
    <property type="component" value="Unassembled WGS sequence"/>
</dbReference>
<keyword evidence="4" id="KW-1185">Reference proteome</keyword>
<name>A0ABS4S4Q1_PAEXY</name>
<comment type="caution">
    <text evidence="3">The sequence shown here is derived from an EMBL/GenBank/DDBJ whole genome shotgun (WGS) entry which is preliminary data.</text>
</comment>
<dbReference type="GO" id="GO:0003677">
    <property type="term" value="F:DNA binding"/>
    <property type="evidence" value="ECO:0007669"/>
    <property type="project" value="UniProtKB-KW"/>
</dbReference>
<accession>A0ABS4S4Q1</accession>
<dbReference type="PANTHER" id="PTHR33164:SF43">
    <property type="entry name" value="HTH-TYPE TRANSCRIPTIONAL REPRESSOR YETL"/>
    <property type="match status" value="1"/>
</dbReference>
<organism evidence="3 4">
    <name type="scientific">Paenibacillus xylanexedens</name>
    <dbReference type="NCBI Taxonomy" id="528191"/>
    <lineage>
        <taxon>Bacteria</taxon>
        <taxon>Bacillati</taxon>
        <taxon>Bacillota</taxon>
        <taxon>Bacilli</taxon>
        <taxon>Bacillales</taxon>
        <taxon>Paenibacillaceae</taxon>
        <taxon>Paenibacillus</taxon>
    </lineage>
</organism>
<dbReference type="InterPro" id="IPR000835">
    <property type="entry name" value="HTH_MarR-typ"/>
</dbReference>
<gene>
    <name evidence="3" type="ORF">J2Z28_006221</name>
</gene>
<dbReference type="SMART" id="SM00347">
    <property type="entry name" value="HTH_MARR"/>
    <property type="match status" value="1"/>
</dbReference>
<evidence type="ECO:0000256" key="1">
    <source>
        <dbReference type="ARBA" id="ARBA00023125"/>
    </source>
</evidence>
<dbReference type="InterPro" id="IPR039422">
    <property type="entry name" value="MarR/SlyA-like"/>
</dbReference>
<protein>
    <submittedName>
        <fullName evidence="3">DNA-binding MarR family transcriptional regulator</fullName>
    </submittedName>
</protein>
<keyword evidence="1 3" id="KW-0238">DNA-binding</keyword>
<dbReference type="PROSITE" id="PS50995">
    <property type="entry name" value="HTH_MARR_2"/>
    <property type="match status" value="1"/>
</dbReference>
<reference evidence="3 4" key="1">
    <citation type="submission" date="2021-03" db="EMBL/GenBank/DDBJ databases">
        <title>Genomic Encyclopedia of Type Strains, Phase IV (KMG-IV): sequencing the most valuable type-strain genomes for metagenomic binning, comparative biology and taxonomic classification.</title>
        <authorList>
            <person name="Goeker M."/>
        </authorList>
    </citation>
    <scope>NUCLEOTIDE SEQUENCE [LARGE SCALE GENOMIC DNA]</scope>
    <source>
        <strain evidence="3 4">DSM 21292</strain>
    </source>
</reference>
<dbReference type="InterPro" id="IPR036388">
    <property type="entry name" value="WH-like_DNA-bd_sf"/>
</dbReference>
<dbReference type="Pfam" id="PF12802">
    <property type="entry name" value="MarR_2"/>
    <property type="match status" value="1"/>
</dbReference>
<dbReference type="Gene3D" id="1.10.10.10">
    <property type="entry name" value="Winged helix-like DNA-binding domain superfamily/Winged helix DNA-binding domain"/>
    <property type="match status" value="1"/>
</dbReference>
<feature type="domain" description="HTH marR-type" evidence="2">
    <location>
        <begin position="9"/>
        <end position="150"/>
    </location>
</feature>
<dbReference type="InterPro" id="IPR036390">
    <property type="entry name" value="WH_DNA-bd_sf"/>
</dbReference>
<sequence length="175" mass="20446">MKLDWMGDHRELIEKIIKYGNAYSNTYKLQRSYGTDMLFSASQIQTLEYILEAEDKEEKMSEMAARLGVSRSTFSKNVKNLTEKGLLEKFHLSGNRKDIYVKPSAKGREVYAKYTDFVRELCFDEIFKYADQISEADKQNFVRIMDLFADVLVWYGEKEQEARKLIRIDSDSGSD</sequence>
<evidence type="ECO:0000313" key="4">
    <source>
        <dbReference type="Proteomes" id="UP000810207"/>
    </source>
</evidence>
<proteinExistence type="predicted"/>
<dbReference type="SUPFAM" id="SSF46785">
    <property type="entry name" value="Winged helix' DNA-binding domain"/>
    <property type="match status" value="1"/>
</dbReference>
<dbReference type="PANTHER" id="PTHR33164">
    <property type="entry name" value="TRANSCRIPTIONAL REGULATOR, MARR FAMILY"/>
    <property type="match status" value="1"/>
</dbReference>
<dbReference type="RefSeq" id="WP_211085649.1">
    <property type="nucleotide sequence ID" value="NZ_CBCSLC010000004.1"/>
</dbReference>
<evidence type="ECO:0000313" key="3">
    <source>
        <dbReference type="EMBL" id="MBP2249524.1"/>
    </source>
</evidence>
<evidence type="ECO:0000259" key="2">
    <source>
        <dbReference type="PROSITE" id="PS50995"/>
    </source>
</evidence>